<sequence length="263" mass="28561">MLSALAAGPRTDLEILLLQGSRIEVGADHLVVRSPHNPDFHWGNYVHVTTGDPDDAGRWLEVFARAFPQAGHVALGLPRLPHPAAYAVYGLEVGTDAVLTTTELPEQRPLAEGYAVRALLPDDWAQVRRAAADENARTGDYDPREHDAFTVAQIAARRRLAAAGSAAFFGAFTDDGLLAADLGIVALGRRARYQSVGTVAEHRRRGLAGHLLGVAARWAAERGAREWVIVTESTNDAGRLYRSVGFRDDVQVVAAYRKPDRET</sequence>
<evidence type="ECO:0000259" key="1">
    <source>
        <dbReference type="PROSITE" id="PS51186"/>
    </source>
</evidence>
<dbReference type="SUPFAM" id="SSF55729">
    <property type="entry name" value="Acyl-CoA N-acyltransferases (Nat)"/>
    <property type="match status" value="1"/>
</dbReference>
<feature type="domain" description="N-acetyltransferase" evidence="1">
    <location>
        <begin position="114"/>
        <end position="263"/>
    </location>
</feature>
<dbReference type="InterPro" id="IPR000182">
    <property type="entry name" value="GNAT_dom"/>
</dbReference>
<reference evidence="2 3" key="1">
    <citation type="submission" date="2022-02" db="EMBL/GenBank/DDBJ databases">
        <title>Uncovering new skin microbiome diversity through culturing and metagenomics.</title>
        <authorList>
            <person name="Conlan S."/>
            <person name="Deming C."/>
            <person name="Nisc Comparative Sequencing Program N."/>
            <person name="Segre J.A."/>
        </authorList>
    </citation>
    <scope>NUCLEOTIDE SEQUENCE [LARGE SCALE GENOMIC DNA]</scope>
    <source>
        <strain evidence="2 3">ACRQZ</strain>
    </source>
</reference>
<dbReference type="Gene3D" id="3.40.630.30">
    <property type="match status" value="1"/>
</dbReference>
<gene>
    <name evidence="2" type="ORF">MHL29_04145</name>
</gene>
<protein>
    <submittedName>
        <fullName evidence="2">GNAT family N-acetyltransferase</fullName>
    </submittedName>
</protein>
<dbReference type="InterPro" id="IPR016181">
    <property type="entry name" value="Acyl_CoA_acyltransferase"/>
</dbReference>
<keyword evidence="3" id="KW-1185">Reference proteome</keyword>
<dbReference type="EMBL" id="JAKRCV010000008">
    <property type="protein sequence ID" value="MCG7321087.1"/>
    <property type="molecule type" value="Genomic_DNA"/>
</dbReference>
<organism evidence="2 3">
    <name type="scientific">Arsenicicoccus bolidensis</name>
    <dbReference type="NCBI Taxonomy" id="229480"/>
    <lineage>
        <taxon>Bacteria</taxon>
        <taxon>Bacillati</taxon>
        <taxon>Actinomycetota</taxon>
        <taxon>Actinomycetes</taxon>
        <taxon>Micrococcales</taxon>
        <taxon>Intrasporangiaceae</taxon>
        <taxon>Arsenicicoccus</taxon>
    </lineage>
</organism>
<accession>A0ABS9Q142</accession>
<proteinExistence type="predicted"/>
<dbReference type="Proteomes" id="UP001521931">
    <property type="component" value="Unassembled WGS sequence"/>
</dbReference>
<dbReference type="PROSITE" id="PS51186">
    <property type="entry name" value="GNAT"/>
    <property type="match status" value="1"/>
</dbReference>
<comment type="caution">
    <text evidence="2">The sequence shown here is derived from an EMBL/GenBank/DDBJ whole genome shotgun (WGS) entry which is preliminary data.</text>
</comment>
<evidence type="ECO:0000313" key="2">
    <source>
        <dbReference type="EMBL" id="MCG7321087.1"/>
    </source>
</evidence>
<evidence type="ECO:0000313" key="3">
    <source>
        <dbReference type="Proteomes" id="UP001521931"/>
    </source>
</evidence>
<name>A0ABS9Q142_9MICO</name>
<dbReference type="RefSeq" id="WP_239262486.1">
    <property type="nucleotide sequence ID" value="NZ_JAKRCV010000008.1"/>
</dbReference>
<dbReference type="Pfam" id="PF00583">
    <property type="entry name" value="Acetyltransf_1"/>
    <property type="match status" value="1"/>
</dbReference>